<keyword evidence="4" id="KW-0677">Repeat</keyword>
<comment type="subcellular location">
    <subcellularLocation>
        <location evidence="1">Nucleus</location>
    </subcellularLocation>
</comment>
<dbReference type="PROSITE" id="PS00678">
    <property type="entry name" value="WD_REPEATS_1"/>
    <property type="match status" value="1"/>
</dbReference>
<evidence type="ECO:0000256" key="6">
    <source>
        <dbReference type="ARBA" id="ARBA00029851"/>
    </source>
</evidence>
<comment type="caution">
    <text evidence="9">The sequence shown here is derived from an EMBL/GenBank/DDBJ whole genome shotgun (WGS) entry which is preliminary data.</text>
</comment>
<dbReference type="InterPro" id="IPR036322">
    <property type="entry name" value="WD40_repeat_dom_sf"/>
</dbReference>
<dbReference type="InterPro" id="IPR044633">
    <property type="entry name" value="CstF1-like"/>
</dbReference>
<dbReference type="SMART" id="SM00320">
    <property type="entry name" value="WD40"/>
    <property type="match status" value="2"/>
</dbReference>
<protein>
    <recommendedName>
        <fullName evidence="6">Cleavage stimulation factor 50 kDa subunit</fullName>
    </recommendedName>
</protein>
<dbReference type="SUPFAM" id="SSF50978">
    <property type="entry name" value="WD40 repeat-like"/>
    <property type="match status" value="1"/>
</dbReference>
<dbReference type="Pfam" id="PF00400">
    <property type="entry name" value="WD40"/>
    <property type="match status" value="1"/>
</dbReference>
<feature type="repeat" description="WD" evidence="7">
    <location>
        <begin position="43"/>
        <end position="72"/>
    </location>
</feature>
<evidence type="ECO:0000256" key="1">
    <source>
        <dbReference type="ARBA" id="ARBA00004123"/>
    </source>
</evidence>
<evidence type="ECO:0000256" key="2">
    <source>
        <dbReference type="ARBA" id="ARBA00022574"/>
    </source>
</evidence>
<dbReference type="PANTHER" id="PTHR44133">
    <property type="entry name" value="CLEAVAGE STIMULATION FACTOR SUBUNIT 1"/>
    <property type="match status" value="1"/>
</dbReference>
<evidence type="ECO:0000256" key="3">
    <source>
        <dbReference type="ARBA" id="ARBA00022664"/>
    </source>
</evidence>
<dbReference type="Proteomes" id="UP001374584">
    <property type="component" value="Unassembled WGS sequence"/>
</dbReference>
<dbReference type="PANTHER" id="PTHR44133:SF2">
    <property type="entry name" value="CLEAVAGE STIMULATION FACTOR SUBUNIT 1"/>
    <property type="match status" value="1"/>
</dbReference>
<dbReference type="GO" id="GO:0031124">
    <property type="term" value="P:mRNA 3'-end processing"/>
    <property type="evidence" value="ECO:0007669"/>
    <property type="project" value="InterPro"/>
</dbReference>
<keyword evidence="10" id="KW-1185">Reference proteome</keyword>
<dbReference type="GO" id="GO:0005848">
    <property type="term" value="C:mRNA cleavage stimulating factor complex"/>
    <property type="evidence" value="ECO:0007669"/>
    <property type="project" value="InterPro"/>
</dbReference>
<accession>A0AAN9NML5</accession>
<dbReference type="EMBL" id="JAYMYR010000003">
    <property type="protein sequence ID" value="KAK7373567.1"/>
    <property type="molecule type" value="Genomic_DNA"/>
</dbReference>
<evidence type="ECO:0000256" key="7">
    <source>
        <dbReference type="PROSITE-ProRule" id="PRU00221"/>
    </source>
</evidence>
<dbReference type="GO" id="GO:0003723">
    <property type="term" value="F:RNA binding"/>
    <property type="evidence" value="ECO:0007669"/>
    <property type="project" value="TreeGrafter"/>
</dbReference>
<keyword evidence="8" id="KW-1133">Transmembrane helix</keyword>
<sequence length="212" mass="24072">MTTSKDSHLMWSHIIKLWDGITANCERSITAAHGTTEATSAIFTKDQMFVLSCGKDSTIKLWEVGSGRLVRQYLGAMHIQLSRLVLKLLLLIYFSPSQYKEKVAKWPSNHVDAPRWLEHSPIKSAFISCGTDRSVRFWKETVKRRRLNAFTDTIKVITEGDVNMVSPLMVQPITRWPFYAFIGGAMFCLLASCTCHLLCLPLTTPFLHHAQN</sequence>
<evidence type="ECO:0000256" key="8">
    <source>
        <dbReference type="SAM" id="Phobius"/>
    </source>
</evidence>
<dbReference type="InterPro" id="IPR001680">
    <property type="entry name" value="WD40_rpt"/>
</dbReference>
<dbReference type="AlphaFoldDB" id="A0AAN9NML5"/>
<dbReference type="InterPro" id="IPR019775">
    <property type="entry name" value="WD40_repeat_CS"/>
</dbReference>
<keyword evidence="2 7" id="KW-0853">WD repeat</keyword>
<reference evidence="9 10" key="1">
    <citation type="submission" date="2024-01" db="EMBL/GenBank/DDBJ databases">
        <title>The genomes of 5 underutilized Papilionoideae crops provide insights into root nodulation and disease resistanc.</title>
        <authorList>
            <person name="Jiang F."/>
        </authorList>
    </citation>
    <scope>NUCLEOTIDE SEQUENCE [LARGE SCALE GENOMIC DNA]</scope>
    <source>
        <strain evidence="9">JINMINGXINNONG_FW02</strain>
        <tissue evidence="9">Leaves</tissue>
    </source>
</reference>
<evidence type="ECO:0000313" key="10">
    <source>
        <dbReference type="Proteomes" id="UP001374584"/>
    </source>
</evidence>
<keyword evidence="5" id="KW-0539">Nucleus</keyword>
<dbReference type="InterPro" id="IPR015943">
    <property type="entry name" value="WD40/YVTN_repeat-like_dom_sf"/>
</dbReference>
<keyword evidence="8" id="KW-0812">Transmembrane</keyword>
<evidence type="ECO:0000313" key="9">
    <source>
        <dbReference type="EMBL" id="KAK7373567.1"/>
    </source>
</evidence>
<dbReference type="Gene3D" id="2.130.10.10">
    <property type="entry name" value="YVTN repeat-like/Quinoprotein amine dehydrogenase"/>
    <property type="match status" value="1"/>
</dbReference>
<gene>
    <name evidence="9" type="ORF">VNO80_06982</name>
</gene>
<feature type="transmembrane region" description="Helical" evidence="8">
    <location>
        <begin position="178"/>
        <end position="203"/>
    </location>
</feature>
<dbReference type="PROSITE" id="PS50082">
    <property type="entry name" value="WD_REPEATS_2"/>
    <property type="match status" value="1"/>
</dbReference>
<evidence type="ECO:0000256" key="5">
    <source>
        <dbReference type="ARBA" id="ARBA00023242"/>
    </source>
</evidence>
<evidence type="ECO:0000256" key="4">
    <source>
        <dbReference type="ARBA" id="ARBA00022737"/>
    </source>
</evidence>
<organism evidence="9 10">
    <name type="scientific">Phaseolus coccineus</name>
    <name type="common">Scarlet runner bean</name>
    <name type="synonym">Phaseolus multiflorus</name>
    <dbReference type="NCBI Taxonomy" id="3886"/>
    <lineage>
        <taxon>Eukaryota</taxon>
        <taxon>Viridiplantae</taxon>
        <taxon>Streptophyta</taxon>
        <taxon>Embryophyta</taxon>
        <taxon>Tracheophyta</taxon>
        <taxon>Spermatophyta</taxon>
        <taxon>Magnoliopsida</taxon>
        <taxon>eudicotyledons</taxon>
        <taxon>Gunneridae</taxon>
        <taxon>Pentapetalae</taxon>
        <taxon>rosids</taxon>
        <taxon>fabids</taxon>
        <taxon>Fabales</taxon>
        <taxon>Fabaceae</taxon>
        <taxon>Papilionoideae</taxon>
        <taxon>50 kb inversion clade</taxon>
        <taxon>NPAAA clade</taxon>
        <taxon>indigoferoid/millettioid clade</taxon>
        <taxon>Phaseoleae</taxon>
        <taxon>Phaseolus</taxon>
    </lineage>
</organism>
<proteinExistence type="predicted"/>
<keyword evidence="8" id="KW-0472">Membrane</keyword>
<keyword evidence="3" id="KW-0507">mRNA processing</keyword>
<name>A0AAN9NML5_PHACN</name>